<organism evidence="1 2">
    <name type="scientific">Populus alba x Populus x berolinensis</name>
    <dbReference type="NCBI Taxonomy" id="444605"/>
    <lineage>
        <taxon>Eukaryota</taxon>
        <taxon>Viridiplantae</taxon>
        <taxon>Streptophyta</taxon>
        <taxon>Embryophyta</taxon>
        <taxon>Tracheophyta</taxon>
        <taxon>Spermatophyta</taxon>
        <taxon>Magnoliopsida</taxon>
        <taxon>eudicotyledons</taxon>
        <taxon>Gunneridae</taxon>
        <taxon>Pentapetalae</taxon>
        <taxon>rosids</taxon>
        <taxon>fabids</taxon>
        <taxon>Malpighiales</taxon>
        <taxon>Salicaceae</taxon>
        <taxon>Saliceae</taxon>
        <taxon>Populus</taxon>
    </lineage>
</organism>
<dbReference type="Proteomes" id="UP001164929">
    <property type="component" value="Chromosome 17"/>
</dbReference>
<comment type="caution">
    <text evidence="1">The sequence shown here is derived from an EMBL/GenBank/DDBJ whole genome shotgun (WGS) entry which is preliminary data.</text>
</comment>
<evidence type="ECO:0000313" key="2">
    <source>
        <dbReference type="Proteomes" id="UP001164929"/>
    </source>
</evidence>
<dbReference type="AlphaFoldDB" id="A0AAD6LG18"/>
<dbReference type="EMBL" id="JAQIZT010000017">
    <property type="protein sequence ID" value="KAJ6959959.1"/>
    <property type="molecule type" value="Genomic_DNA"/>
</dbReference>
<sequence>MQMAGGKDHHKAKTELRDARQAYEVKTLAYVELVTFLLKSKIFTITHACAVIEAGEGFTLTFEGREFQRMTPLGRTPTGLRCCVSCVGGLRCCVSCEGELAY</sequence>
<gene>
    <name evidence="1" type="ORF">NC653_038111</name>
</gene>
<name>A0AAD6LG18_9ROSI</name>
<accession>A0AAD6LG18</accession>
<protein>
    <submittedName>
        <fullName evidence="1">Uncharacterized protein</fullName>
    </submittedName>
</protein>
<evidence type="ECO:0000313" key="1">
    <source>
        <dbReference type="EMBL" id="KAJ6959959.1"/>
    </source>
</evidence>
<keyword evidence="2" id="KW-1185">Reference proteome</keyword>
<proteinExistence type="predicted"/>
<reference evidence="1" key="1">
    <citation type="journal article" date="2023" name="Mol. Ecol. Resour.">
        <title>Chromosome-level genome assembly of a triploid poplar Populus alba 'Berolinensis'.</title>
        <authorList>
            <person name="Chen S."/>
            <person name="Yu Y."/>
            <person name="Wang X."/>
            <person name="Wang S."/>
            <person name="Zhang T."/>
            <person name="Zhou Y."/>
            <person name="He R."/>
            <person name="Meng N."/>
            <person name="Wang Y."/>
            <person name="Liu W."/>
            <person name="Liu Z."/>
            <person name="Liu J."/>
            <person name="Guo Q."/>
            <person name="Huang H."/>
            <person name="Sederoff R.R."/>
            <person name="Wang G."/>
            <person name="Qu G."/>
            <person name="Chen S."/>
        </authorList>
    </citation>
    <scope>NUCLEOTIDE SEQUENCE</scope>
    <source>
        <strain evidence="1">SC-2020</strain>
    </source>
</reference>